<keyword evidence="1" id="KW-0732">Signal</keyword>
<evidence type="ECO:0000313" key="2">
    <source>
        <dbReference type="EMBL" id="MBB6073589.1"/>
    </source>
</evidence>
<organism evidence="2 3">
    <name type="scientific">Longimicrobium terrae</name>
    <dbReference type="NCBI Taxonomy" id="1639882"/>
    <lineage>
        <taxon>Bacteria</taxon>
        <taxon>Pseudomonadati</taxon>
        <taxon>Gemmatimonadota</taxon>
        <taxon>Longimicrobiia</taxon>
        <taxon>Longimicrobiales</taxon>
        <taxon>Longimicrobiaceae</taxon>
        <taxon>Longimicrobium</taxon>
    </lineage>
</organism>
<dbReference type="SUPFAM" id="SSF81901">
    <property type="entry name" value="HCP-like"/>
    <property type="match status" value="1"/>
</dbReference>
<dbReference type="AlphaFoldDB" id="A0A841H7B8"/>
<feature type="signal peptide" evidence="1">
    <location>
        <begin position="1"/>
        <end position="20"/>
    </location>
</feature>
<protein>
    <submittedName>
        <fullName evidence="2">Tetratricopeptide (TPR) repeat protein</fullName>
    </submittedName>
</protein>
<comment type="caution">
    <text evidence="2">The sequence shown here is derived from an EMBL/GenBank/DDBJ whole genome shotgun (WGS) entry which is preliminary data.</text>
</comment>
<evidence type="ECO:0000256" key="1">
    <source>
        <dbReference type="SAM" id="SignalP"/>
    </source>
</evidence>
<dbReference type="EMBL" id="JACHIA010000026">
    <property type="protein sequence ID" value="MBB6073589.1"/>
    <property type="molecule type" value="Genomic_DNA"/>
</dbReference>
<keyword evidence="3" id="KW-1185">Reference proteome</keyword>
<reference evidence="2 3" key="1">
    <citation type="submission" date="2020-08" db="EMBL/GenBank/DDBJ databases">
        <title>Genomic Encyclopedia of Type Strains, Phase IV (KMG-IV): sequencing the most valuable type-strain genomes for metagenomic binning, comparative biology and taxonomic classification.</title>
        <authorList>
            <person name="Goeker M."/>
        </authorList>
    </citation>
    <scope>NUCLEOTIDE SEQUENCE [LARGE SCALE GENOMIC DNA]</scope>
    <source>
        <strain evidence="2 3">DSM 29007</strain>
    </source>
</reference>
<dbReference type="InterPro" id="IPR011990">
    <property type="entry name" value="TPR-like_helical_dom_sf"/>
</dbReference>
<accession>A0A841H7B8</accession>
<gene>
    <name evidence="2" type="ORF">HNQ61_005260</name>
</gene>
<dbReference type="Proteomes" id="UP000582837">
    <property type="component" value="Unassembled WGS sequence"/>
</dbReference>
<sequence>MRNFVLLAAAAAAFAAPLCAQRAPATPRRPALAAAADTNSAQAYLEFAQANVATRPQIARDAFYWASQIEPGSADALYGRYTAELMVDGLRLVDYWEGVRRVVRSPEVQRIDSLYFRALTMNPFLYRRYETELFRAYMTAWYRKEIGSSEAGLDTWINRRVQSGSPALRAQDAYGKGNFDEALRLYDQAVRDARRKSWLRTERARLFAHVRNDSAAAGEFGRALADLRREDQRDVVYLYESKALLEFGMGQLHERMGEADAAREAYGRAIAEDLAFYPAHVRLGMMAMAAGDTATAVSEMSLAAEGGAVEPTVNYAYATILARAGRVDDAVTQLQSVIDRAPFYADPYLVMGALRDGQGKPAEAAAAYRGFVQRAARNHPRLAAAQQRLQELEAAPASSDGR</sequence>
<proteinExistence type="predicted"/>
<dbReference type="RefSeq" id="WP_170034167.1">
    <property type="nucleotide sequence ID" value="NZ_JABDTL010000001.1"/>
</dbReference>
<name>A0A841H7B8_9BACT</name>
<feature type="chain" id="PRO_5032810413" evidence="1">
    <location>
        <begin position="21"/>
        <end position="402"/>
    </location>
</feature>
<evidence type="ECO:0000313" key="3">
    <source>
        <dbReference type="Proteomes" id="UP000582837"/>
    </source>
</evidence>
<dbReference type="Gene3D" id="1.25.40.10">
    <property type="entry name" value="Tetratricopeptide repeat domain"/>
    <property type="match status" value="2"/>
</dbReference>